<reference evidence="2" key="1">
    <citation type="submission" date="2016-02" db="EMBL/GenBank/DDBJ databases">
        <authorList>
            <person name="Holder M.E."/>
            <person name="Ajami N.J."/>
            <person name="Petrosino J.F."/>
        </authorList>
    </citation>
    <scope>NUCLEOTIDE SEQUENCE [LARGE SCALE GENOMIC DNA]</scope>
    <source>
        <strain evidence="2">CCUG 45958</strain>
    </source>
</reference>
<evidence type="ECO:0008006" key="3">
    <source>
        <dbReference type="Google" id="ProtNLM"/>
    </source>
</evidence>
<dbReference type="Gene3D" id="3.40.50.150">
    <property type="entry name" value="Vaccinia Virus protein VP39"/>
    <property type="match status" value="1"/>
</dbReference>
<dbReference type="EMBL" id="CP014229">
    <property type="protein sequence ID" value="AMD90580.1"/>
    <property type="molecule type" value="Genomic_DNA"/>
</dbReference>
<dbReference type="InterPro" id="IPR029063">
    <property type="entry name" value="SAM-dependent_MTases_sf"/>
</dbReference>
<dbReference type="Pfam" id="PF13489">
    <property type="entry name" value="Methyltransf_23"/>
    <property type="match status" value="1"/>
</dbReference>
<sequence>MRRFYQESWQGIPFTAFSHISFFHLAEPKFYATFYEELFRRYKDWDDLPSVWRANKRKDARWLAGQLRAKLAQEPGRAGPLRVLSIGSGVGYMEKELLEEMPELELHVNEPSTVGMKWLRRQIPAERIYIGLPPACLPSDVQYDMIYLSTVDYGIPTRELTHLLEELRAQLAPGGELVCLSASLLEEDSFIGSFVNAIKIVIRGVLHYLGIRRQQFWGWRRTRDEYRQLFKQAGFSNVEDGWLEDGFETYWIRGQ</sequence>
<keyword evidence="2" id="KW-1185">Reference proteome</keyword>
<evidence type="ECO:0000313" key="1">
    <source>
        <dbReference type="EMBL" id="AMD90580.1"/>
    </source>
</evidence>
<dbReference type="KEGG" id="dfi:AXF13_10885"/>
<proteinExistence type="predicted"/>
<organism evidence="1 2">
    <name type="scientific">Desulfovibrio fairfieldensis</name>
    <dbReference type="NCBI Taxonomy" id="44742"/>
    <lineage>
        <taxon>Bacteria</taxon>
        <taxon>Pseudomonadati</taxon>
        <taxon>Thermodesulfobacteriota</taxon>
        <taxon>Desulfovibrionia</taxon>
        <taxon>Desulfovibrionales</taxon>
        <taxon>Desulfovibrionaceae</taxon>
        <taxon>Desulfovibrio</taxon>
    </lineage>
</organism>
<dbReference type="STRING" id="44742.AXF13_10885"/>
<gene>
    <name evidence="1" type="ORF">AXF13_10885</name>
</gene>
<dbReference type="SUPFAM" id="SSF53335">
    <property type="entry name" value="S-adenosyl-L-methionine-dependent methyltransferases"/>
    <property type="match status" value="1"/>
</dbReference>
<accession>A0A0X8JKR0</accession>
<dbReference type="AlphaFoldDB" id="A0A0X8JKR0"/>
<evidence type="ECO:0000313" key="2">
    <source>
        <dbReference type="Proteomes" id="UP000069241"/>
    </source>
</evidence>
<name>A0A0X8JKR0_9BACT</name>
<dbReference type="Proteomes" id="UP000069241">
    <property type="component" value="Chromosome"/>
</dbReference>
<protein>
    <recommendedName>
        <fullName evidence="3">Methyltransferase type 12</fullName>
    </recommendedName>
</protein>
<dbReference type="RefSeq" id="WP_008681856.1">
    <property type="nucleotide sequence ID" value="NZ_CP014229.1"/>
</dbReference>